<evidence type="ECO:0000256" key="2">
    <source>
        <dbReference type="ARBA" id="ARBA00004997"/>
    </source>
</evidence>
<organism evidence="13 14">
    <name type="scientific">Oesophagostomum dentatum</name>
    <name type="common">Nodular worm</name>
    <dbReference type="NCBI Taxonomy" id="61180"/>
    <lineage>
        <taxon>Eukaryota</taxon>
        <taxon>Metazoa</taxon>
        <taxon>Ecdysozoa</taxon>
        <taxon>Nematoda</taxon>
        <taxon>Chromadorea</taxon>
        <taxon>Rhabditida</taxon>
        <taxon>Rhabditina</taxon>
        <taxon>Rhabditomorpha</taxon>
        <taxon>Strongyloidea</taxon>
        <taxon>Strongylidae</taxon>
        <taxon>Oesophagostomum</taxon>
    </lineage>
</organism>
<evidence type="ECO:0000256" key="6">
    <source>
        <dbReference type="ARBA" id="ARBA00022723"/>
    </source>
</evidence>
<evidence type="ECO:0000256" key="11">
    <source>
        <dbReference type="ARBA" id="ARBA00023317"/>
    </source>
</evidence>
<dbReference type="EC" id="2.7.1.40" evidence="4"/>
<gene>
    <name evidence="13" type="ORF">OESDEN_19192</name>
</gene>
<dbReference type="InterPro" id="IPR001697">
    <property type="entry name" value="Pyr_Knase"/>
</dbReference>
<keyword evidence="9" id="KW-0067">ATP-binding</keyword>
<comment type="similarity">
    <text evidence="3">Belongs to the pyruvate kinase family.</text>
</comment>
<keyword evidence="11" id="KW-0670">Pyruvate</keyword>
<evidence type="ECO:0000256" key="8">
    <source>
        <dbReference type="ARBA" id="ARBA00022777"/>
    </source>
</evidence>
<keyword evidence="14" id="KW-1185">Reference proteome</keyword>
<keyword evidence="7" id="KW-0547">Nucleotide-binding</keyword>
<dbReference type="UniPathway" id="UPA00109">
    <property type="reaction ID" value="UER00188"/>
</dbReference>
<protein>
    <recommendedName>
        <fullName evidence="4">pyruvate kinase</fullName>
        <ecNumber evidence="4">2.7.1.40</ecNumber>
    </recommendedName>
</protein>
<keyword evidence="6" id="KW-0479">Metal-binding</keyword>
<dbReference type="Pfam" id="PF00224">
    <property type="entry name" value="PK"/>
    <property type="match status" value="1"/>
</dbReference>
<dbReference type="AlphaFoldDB" id="A0A0B1SC97"/>
<dbReference type="GO" id="GO:0000287">
    <property type="term" value="F:magnesium ion binding"/>
    <property type="evidence" value="ECO:0007669"/>
    <property type="project" value="InterPro"/>
</dbReference>
<evidence type="ECO:0000256" key="1">
    <source>
        <dbReference type="ARBA" id="ARBA00001958"/>
    </source>
</evidence>
<evidence type="ECO:0000313" key="14">
    <source>
        <dbReference type="Proteomes" id="UP000053660"/>
    </source>
</evidence>
<dbReference type="GO" id="GO:0005524">
    <property type="term" value="F:ATP binding"/>
    <property type="evidence" value="ECO:0007669"/>
    <property type="project" value="UniProtKB-KW"/>
</dbReference>
<evidence type="ECO:0000259" key="12">
    <source>
        <dbReference type="Pfam" id="PF00224"/>
    </source>
</evidence>
<evidence type="ECO:0000256" key="10">
    <source>
        <dbReference type="ARBA" id="ARBA00023152"/>
    </source>
</evidence>
<evidence type="ECO:0000313" key="13">
    <source>
        <dbReference type="EMBL" id="KHJ81122.1"/>
    </source>
</evidence>
<dbReference type="SUPFAM" id="SSF51621">
    <property type="entry name" value="Phosphoenolpyruvate/pyruvate domain"/>
    <property type="match status" value="1"/>
</dbReference>
<evidence type="ECO:0000256" key="7">
    <source>
        <dbReference type="ARBA" id="ARBA00022741"/>
    </source>
</evidence>
<dbReference type="GO" id="GO:0016301">
    <property type="term" value="F:kinase activity"/>
    <property type="evidence" value="ECO:0007669"/>
    <property type="project" value="UniProtKB-KW"/>
</dbReference>
<dbReference type="Gene3D" id="3.40.1380.20">
    <property type="entry name" value="Pyruvate kinase, C-terminal domain"/>
    <property type="match status" value="1"/>
</dbReference>
<dbReference type="InterPro" id="IPR036918">
    <property type="entry name" value="Pyrv_Knase_C_sf"/>
</dbReference>
<proteinExistence type="inferred from homology"/>
<reference evidence="13 14" key="1">
    <citation type="submission" date="2014-03" db="EMBL/GenBank/DDBJ databases">
        <title>Draft genome of the hookworm Oesophagostomum dentatum.</title>
        <authorList>
            <person name="Mitreva M."/>
        </authorList>
    </citation>
    <scope>NUCLEOTIDE SEQUENCE [LARGE SCALE GENOMIC DNA]</scope>
    <source>
        <strain evidence="13 14">OD-Hann</strain>
    </source>
</reference>
<dbReference type="GO" id="GO:0030955">
    <property type="term" value="F:potassium ion binding"/>
    <property type="evidence" value="ECO:0007669"/>
    <property type="project" value="InterPro"/>
</dbReference>
<evidence type="ECO:0000256" key="5">
    <source>
        <dbReference type="ARBA" id="ARBA00022679"/>
    </source>
</evidence>
<keyword evidence="5" id="KW-0808">Transferase</keyword>
<dbReference type="OrthoDB" id="108365at2759"/>
<evidence type="ECO:0000256" key="4">
    <source>
        <dbReference type="ARBA" id="ARBA00012142"/>
    </source>
</evidence>
<keyword evidence="8" id="KW-0418">Kinase</keyword>
<dbReference type="InterPro" id="IPR015793">
    <property type="entry name" value="Pyrv_Knase_brl"/>
</dbReference>
<comment type="cofactor">
    <cofactor evidence="1">
        <name>K(+)</name>
        <dbReference type="ChEBI" id="CHEBI:29103"/>
    </cofactor>
</comment>
<sequence>MRRIKVLDGADCVMLSGETAKGDYPLDAVKTMAFICMDAEAAFNYRKCFEEAVRSTVRPTNMTLTTAIAAHAAADSCHASAIIVTTSTGGYI</sequence>
<feature type="domain" description="Pyruvate kinase barrel" evidence="12">
    <location>
        <begin position="6"/>
        <end position="29"/>
    </location>
</feature>
<keyword evidence="10" id="KW-0324">Glycolysis</keyword>
<dbReference type="EMBL" id="KN593822">
    <property type="protein sequence ID" value="KHJ81122.1"/>
    <property type="molecule type" value="Genomic_DNA"/>
</dbReference>
<dbReference type="GO" id="GO:0004743">
    <property type="term" value="F:pyruvate kinase activity"/>
    <property type="evidence" value="ECO:0007669"/>
    <property type="project" value="UniProtKB-EC"/>
</dbReference>
<evidence type="ECO:0000256" key="9">
    <source>
        <dbReference type="ARBA" id="ARBA00022840"/>
    </source>
</evidence>
<accession>A0A0B1SC97</accession>
<dbReference type="InterPro" id="IPR015813">
    <property type="entry name" value="Pyrv/PenolPyrv_kinase-like_dom"/>
</dbReference>
<name>A0A0B1SC97_OESDE</name>
<dbReference type="PANTHER" id="PTHR11817">
    <property type="entry name" value="PYRUVATE KINASE"/>
    <property type="match status" value="1"/>
</dbReference>
<dbReference type="Proteomes" id="UP000053660">
    <property type="component" value="Unassembled WGS sequence"/>
</dbReference>
<evidence type="ECO:0000256" key="3">
    <source>
        <dbReference type="ARBA" id="ARBA00008663"/>
    </source>
</evidence>
<comment type="pathway">
    <text evidence="2">Carbohydrate degradation; glycolysis; pyruvate from D-glyceraldehyde 3-phosphate: step 5/5.</text>
</comment>